<feature type="non-terminal residue" evidence="1">
    <location>
        <position position="1"/>
    </location>
</feature>
<organism evidence="1 2">
    <name type="scientific">Sinanodonta woodiana</name>
    <name type="common">Chinese pond mussel</name>
    <name type="synonym">Anodonta woodiana</name>
    <dbReference type="NCBI Taxonomy" id="1069815"/>
    <lineage>
        <taxon>Eukaryota</taxon>
        <taxon>Metazoa</taxon>
        <taxon>Spiralia</taxon>
        <taxon>Lophotrochozoa</taxon>
        <taxon>Mollusca</taxon>
        <taxon>Bivalvia</taxon>
        <taxon>Autobranchia</taxon>
        <taxon>Heteroconchia</taxon>
        <taxon>Palaeoheterodonta</taxon>
        <taxon>Unionida</taxon>
        <taxon>Unionoidea</taxon>
        <taxon>Unionidae</taxon>
        <taxon>Unioninae</taxon>
        <taxon>Sinanodonta</taxon>
    </lineage>
</organism>
<name>A0ABD3UQQ6_SINWO</name>
<sequence length="60" mass="6900">QCPLLLRQKRNEEGQPEVKIVKKTKTNPLYTSPTPLLLTYTPLHIANVKPYPKHEFATSK</sequence>
<keyword evidence="2" id="KW-1185">Reference proteome</keyword>
<protein>
    <submittedName>
        <fullName evidence="1">Uncharacterized protein</fullName>
    </submittedName>
</protein>
<evidence type="ECO:0000313" key="1">
    <source>
        <dbReference type="EMBL" id="KAL3851849.1"/>
    </source>
</evidence>
<evidence type="ECO:0000313" key="2">
    <source>
        <dbReference type="Proteomes" id="UP001634394"/>
    </source>
</evidence>
<feature type="non-terminal residue" evidence="1">
    <location>
        <position position="60"/>
    </location>
</feature>
<accession>A0ABD3UQQ6</accession>
<dbReference type="AlphaFoldDB" id="A0ABD3UQQ6"/>
<gene>
    <name evidence="1" type="ORF">ACJMK2_015551</name>
</gene>
<comment type="caution">
    <text evidence="1">The sequence shown here is derived from an EMBL/GenBank/DDBJ whole genome shotgun (WGS) entry which is preliminary data.</text>
</comment>
<reference evidence="1 2" key="1">
    <citation type="submission" date="2024-11" db="EMBL/GenBank/DDBJ databases">
        <title>Chromosome-level genome assembly of the freshwater bivalve Anodonta woodiana.</title>
        <authorList>
            <person name="Chen X."/>
        </authorList>
    </citation>
    <scope>NUCLEOTIDE SEQUENCE [LARGE SCALE GENOMIC DNA]</scope>
    <source>
        <strain evidence="1">MN2024</strain>
        <tissue evidence="1">Gills</tissue>
    </source>
</reference>
<dbReference type="Proteomes" id="UP001634394">
    <property type="component" value="Unassembled WGS sequence"/>
</dbReference>
<dbReference type="EMBL" id="JBJQND010000015">
    <property type="protein sequence ID" value="KAL3851849.1"/>
    <property type="molecule type" value="Genomic_DNA"/>
</dbReference>
<proteinExistence type="predicted"/>